<keyword evidence="2" id="KW-0472">Membrane</keyword>
<feature type="region of interest" description="Disordered" evidence="1">
    <location>
        <begin position="404"/>
        <end position="443"/>
    </location>
</feature>
<evidence type="ECO:0000256" key="1">
    <source>
        <dbReference type="SAM" id="MobiDB-lite"/>
    </source>
</evidence>
<feature type="compositionally biased region" description="Low complexity" evidence="1">
    <location>
        <begin position="421"/>
        <end position="442"/>
    </location>
</feature>
<proteinExistence type="predicted"/>
<keyword evidence="2" id="KW-0812">Transmembrane</keyword>
<evidence type="ECO:0008006" key="5">
    <source>
        <dbReference type="Google" id="ProtNLM"/>
    </source>
</evidence>
<evidence type="ECO:0000313" key="4">
    <source>
        <dbReference type="Proteomes" id="UP001198565"/>
    </source>
</evidence>
<organism evidence="3 4">
    <name type="scientific">Streptantibioticus parmotrematis</name>
    <dbReference type="NCBI Taxonomy" id="2873249"/>
    <lineage>
        <taxon>Bacteria</taxon>
        <taxon>Bacillati</taxon>
        <taxon>Actinomycetota</taxon>
        <taxon>Actinomycetes</taxon>
        <taxon>Kitasatosporales</taxon>
        <taxon>Streptomycetaceae</taxon>
        <taxon>Streptantibioticus</taxon>
    </lineage>
</organism>
<keyword evidence="4" id="KW-1185">Reference proteome</keyword>
<comment type="caution">
    <text evidence="3">The sequence shown here is derived from an EMBL/GenBank/DDBJ whole genome shotgun (WGS) entry which is preliminary data.</text>
</comment>
<reference evidence="3 4" key="1">
    <citation type="submission" date="2021-08" db="EMBL/GenBank/DDBJ databases">
        <title>Streptomyces sp. PTM05 isolated from lichen.</title>
        <authorList>
            <person name="Somphong A."/>
            <person name="Phongsopitanun W."/>
            <person name="Tanasupawat S."/>
        </authorList>
    </citation>
    <scope>NUCLEOTIDE SEQUENCE [LARGE SCALE GENOMIC DNA]</scope>
    <source>
        <strain evidence="3 4">Ptm05</strain>
    </source>
</reference>
<feature type="compositionally biased region" description="Polar residues" evidence="1">
    <location>
        <begin position="333"/>
        <end position="345"/>
    </location>
</feature>
<accession>A0ABS7QSU0</accession>
<feature type="compositionally biased region" description="Low complexity" evidence="1">
    <location>
        <begin position="55"/>
        <end position="76"/>
    </location>
</feature>
<sequence length="527" mass="50834">MDGERERAAEDMARDERGGGVPPRRRRRAALTVALVTGVVLAGGGGYWAAASSHGPARPAAGPTPRTGPASATGAAGSDGQGDGAPAAQAYRLTGRLPAGPASAHVYRPGGAVSRDQVTRLAAALGVPGTVTAADGLWKAGSSGAGPTLQVAQDSPGGWAFARAGAGTGCAAARRTVSGAGVCYGASGTGGTSAPGGPAVAQDVARRDAAPVLAALGLGGARVDASGTSAASGGLRTVTADPVVGGLPTYGWRTTLVIGPDGRVVSGSGRLAPLTRGAAYPVTSAAVALDQLRRAAAASGPGLCGREHPGGGTGTARSGAAPGPVDPGGPLLHSSTPPARGTASTAPVRGSAPCLASTPPLLVRGAVFGLSARFASGSPGAEELVPSWLFQVAASGSAPVSTVAQSALAQGGGTPPPAPGPSASSSPSPGPSAPAASGTGAPVTSYTTDGRALVLRFWGGLCADYAGKVTGQSGSAVRVAVTATPKQPHRVCPMLARSMSVRVTLARPLGSRAVYDSSDGRAVAAAR</sequence>
<feature type="region of interest" description="Disordered" evidence="1">
    <location>
        <begin position="51"/>
        <end position="86"/>
    </location>
</feature>
<feature type="compositionally biased region" description="Basic and acidic residues" evidence="1">
    <location>
        <begin position="1"/>
        <end position="18"/>
    </location>
</feature>
<dbReference type="Proteomes" id="UP001198565">
    <property type="component" value="Unassembled WGS sequence"/>
</dbReference>
<evidence type="ECO:0000313" key="3">
    <source>
        <dbReference type="EMBL" id="MBY8886254.1"/>
    </source>
</evidence>
<protein>
    <recommendedName>
        <fullName evidence="5">Large membrane protein</fullName>
    </recommendedName>
</protein>
<dbReference type="EMBL" id="JAINVZ010000009">
    <property type="protein sequence ID" value="MBY8886254.1"/>
    <property type="molecule type" value="Genomic_DNA"/>
</dbReference>
<gene>
    <name evidence="3" type="ORF">K7472_15480</name>
</gene>
<evidence type="ECO:0000256" key="2">
    <source>
        <dbReference type="SAM" id="Phobius"/>
    </source>
</evidence>
<feature type="transmembrane region" description="Helical" evidence="2">
    <location>
        <begin position="29"/>
        <end position="50"/>
    </location>
</feature>
<dbReference type="RefSeq" id="WP_222978298.1">
    <property type="nucleotide sequence ID" value="NZ_JAINVZ010000009.1"/>
</dbReference>
<feature type="region of interest" description="Disordered" evidence="1">
    <location>
        <begin position="299"/>
        <end position="351"/>
    </location>
</feature>
<keyword evidence="2" id="KW-1133">Transmembrane helix</keyword>
<feature type="region of interest" description="Disordered" evidence="1">
    <location>
        <begin position="1"/>
        <end position="27"/>
    </location>
</feature>
<name>A0ABS7QSU0_9ACTN</name>